<feature type="transmembrane region" description="Helical" evidence="7">
    <location>
        <begin position="60"/>
        <end position="77"/>
    </location>
</feature>
<dbReference type="Gene3D" id="1.20.1250.20">
    <property type="entry name" value="MFS general substrate transporter like domains"/>
    <property type="match status" value="2"/>
</dbReference>
<dbReference type="PROSITE" id="PS50850">
    <property type="entry name" value="MFS"/>
    <property type="match status" value="1"/>
</dbReference>
<feature type="transmembrane region" description="Helical" evidence="7">
    <location>
        <begin position="101"/>
        <end position="123"/>
    </location>
</feature>
<evidence type="ECO:0000256" key="2">
    <source>
        <dbReference type="ARBA" id="ARBA00022448"/>
    </source>
</evidence>
<dbReference type="EMBL" id="KZ805420">
    <property type="protein sequence ID" value="PVH98155.1"/>
    <property type="molecule type" value="Genomic_DNA"/>
</dbReference>
<keyword evidence="2" id="KW-0813">Transport</keyword>
<evidence type="ECO:0000313" key="10">
    <source>
        <dbReference type="Proteomes" id="UP000244855"/>
    </source>
</evidence>
<keyword evidence="4 7" id="KW-1133">Transmembrane helix</keyword>
<gene>
    <name evidence="9" type="ORF">DM02DRAFT_531782</name>
</gene>
<sequence length="507" mass="56053">MSDHGKDKVNADVHSSPQSIDVEIGPSDEINISNRELELERAVNNYVPDTDAEKRFVRKLDLIMMPTLWFMYILAYIDRQNIGNAKVAGMYADLQLTDEQYAMLVSIFFIGYLICEVPSNLLLTRSKPSWYMSCLMVGWGTICALMGVVHNYSGALAIRFFLGAIEAGFFPGVLFLMTCWYKKSEIGKRFSIFYTASVSSGALSGLLAGAITGNMEGVAGIRGWRWLYIIEGCVTVAAAVGVKFIILDFPENTSRFSPEERQLAIVRMAYDRKTTAARGAMHLTHWQALKAAVADPRTYIFIVLAIMDLASCTISYFIPTIVQTQMGFTSVIAQYMTIPIWMVGFVFLIILSFTADRSRDRRWHITACLGLCFVCTIVSITVSNTKVLYAMLCLYIAGLYAALPLILTWTSETIALPSEKRAVVVALVNSIGNLSSVYGSRLWPSTDAPKYTKGFAVVGTFTGFGAILAATIPILLNYLPKEGQTKAEKAILEREQAILGVVRPSDV</sequence>
<dbReference type="GO" id="GO:0022857">
    <property type="term" value="F:transmembrane transporter activity"/>
    <property type="evidence" value="ECO:0007669"/>
    <property type="project" value="InterPro"/>
</dbReference>
<feature type="transmembrane region" description="Helical" evidence="7">
    <location>
        <begin position="156"/>
        <end position="180"/>
    </location>
</feature>
<feature type="region of interest" description="Disordered" evidence="6">
    <location>
        <begin position="1"/>
        <end position="22"/>
    </location>
</feature>
<dbReference type="SUPFAM" id="SSF103473">
    <property type="entry name" value="MFS general substrate transporter"/>
    <property type="match status" value="1"/>
</dbReference>
<proteinExistence type="predicted"/>
<feature type="transmembrane region" description="Helical" evidence="7">
    <location>
        <begin position="331"/>
        <end position="351"/>
    </location>
</feature>
<feature type="transmembrane region" description="Helical" evidence="7">
    <location>
        <begin position="130"/>
        <end position="150"/>
    </location>
</feature>
<dbReference type="InterPro" id="IPR036259">
    <property type="entry name" value="MFS_trans_sf"/>
</dbReference>
<evidence type="ECO:0000259" key="8">
    <source>
        <dbReference type="PROSITE" id="PS50850"/>
    </source>
</evidence>
<dbReference type="InterPro" id="IPR011701">
    <property type="entry name" value="MFS"/>
</dbReference>
<feature type="transmembrane region" description="Helical" evidence="7">
    <location>
        <begin position="363"/>
        <end position="382"/>
    </location>
</feature>
<evidence type="ECO:0000313" key="9">
    <source>
        <dbReference type="EMBL" id="PVH98155.1"/>
    </source>
</evidence>
<feature type="transmembrane region" description="Helical" evidence="7">
    <location>
        <begin position="422"/>
        <end position="443"/>
    </location>
</feature>
<organism evidence="9 10">
    <name type="scientific">Periconia macrospinosa</name>
    <dbReference type="NCBI Taxonomy" id="97972"/>
    <lineage>
        <taxon>Eukaryota</taxon>
        <taxon>Fungi</taxon>
        <taxon>Dikarya</taxon>
        <taxon>Ascomycota</taxon>
        <taxon>Pezizomycotina</taxon>
        <taxon>Dothideomycetes</taxon>
        <taxon>Pleosporomycetidae</taxon>
        <taxon>Pleosporales</taxon>
        <taxon>Massarineae</taxon>
        <taxon>Periconiaceae</taxon>
        <taxon>Periconia</taxon>
    </lineage>
</organism>
<feature type="transmembrane region" description="Helical" evidence="7">
    <location>
        <begin position="299"/>
        <end position="319"/>
    </location>
</feature>
<evidence type="ECO:0000256" key="1">
    <source>
        <dbReference type="ARBA" id="ARBA00004141"/>
    </source>
</evidence>
<protein>
    <submittedName>
        <fullName evidence="9">Allantoate permease</fullName>
    </submittedName>
</protein>
<dbReference type="InterPro" id="IPR020846">
    <property type="entry name" value="MFS_dom"/>
</dbReference>
<dbReference type="AlphaFoldDB" id="A0A2V1DJQ8"/>
<evidence type="ECO:0000256" key="7">
    <source>
        <dbReference type="SAM" id="Phobius"/>
    </source>
</evidence>
<evidence type="ECO:0000256" key="3">
    <source>
        <dbReference type="ARBA" id="ARBA00022692"/>
    </source>
</evidence>
<dbReference type="Pfam" id="PF07690">
    <property type="entry name" value="MFS_1"/>
    <property type="match status" value="1"/>
</dbReference>
<keyword evidence="3 7" id="KW-0812">Transmembrane</keyword>
<keyword evidence="5 7" id="KW-0472">Membrane</keyword>
<reference evidence="9 10" key="1">
    <citation type="journal article" date="2018" name="Sci. Rep.">
        <title>Comparative genomics provides insights into the lifestyle and reveals functional heterogeneity of dark septate endophytic fungi.</title>
        <authorList>
            <person name="Knapp D.G."/>
            <person name="Nemeth J.B."/>
            <person name="Barry K."/>
            <person name="Hainaut M."/>
            <person name="Henrissat B."/>
            <person name="Johnson J."/>
            <person name="Kuo A."/>
            <person name="Lim J.H.P."/>
            <person name="Lipzen A."/>
            <person name="Nolan M."/>
            <person name="Ohm R.A."/>
            <person name="Tamas L."/>
            <person name="Grigoriev I.V."/>
            <person name="Spatafora J.W."/>
            <person name="Nagy L.G."/>
            <person name="Kovacs G.M."/>
        </authorList>
    </citation>
    <scope>NUCLEOTIDE SEQUENCE [LARGE SCALE GENOMIC DNA]</scope>
    <source>
        <strain evidence="9 10">DSE2036</strain>
    </source>
</reference>
<dbReference type="GO" id="GO:0016020">
    <property type="term" value="C:membrane"/>
    <property type="evidence" value="ECO:0007669"/>
    <property type="project" value="UniProtKB-SubCell"/>
</dbReference>
<accession>A0A2V1DJQ8</accession>
<feature type="transmembrane region" description="Helical" evidence="7">
    <location>
        <begin position="225"/>
        <end position="246"/>
    </location>
</feature>
<dbReference type="PANTHER" id="PTHR43791:SF38">
    <property type="entry name" value="MAJOR FACILITATOR SUPERFAMILY (MFS) PROFILE DOMAIN-CONTAINING PROTEIN"/>
    <property type="match status" value="1"/>
</dbReference>
<feature type="transmembrane region" description="Helical" evidence="7">
    <location>
        <begin position="388"/>
        <end position="410"/>
    </location>
</feature>
<feature type="compositionally biased region" description="Basic and acidic residues" evidence="6">
    <location>
        <begin position="1"/>
        <end position="11"/>
    </location>
</feature>
<evidence type="ECO:0000256" key="5">
    <source>
        <dbReference type="ARBA" id="ARBA00023136"/>
    </source>
</evidence>
<dbReference type="Proteomes" id="UP000244855">
    <property type="component" value="Unassembled WGS sequence"/>
</dbReference>
<keyword evidence="10" id="KW-1185">Reference proteome</keyword>
<feature type="transmembrane region" description="Helical" evidence="7">
    <location>
        <begin position="192"/>
        <end position="213"/>
    </location>
</feature>
<name>A0A2V1DJQ8_9PLEO</name>
<feature type="domain" description="Major facilitator superfamily (MFS) profile" evidence="8">
    <location>
        <begin position="64"/>
        <end position="483"/>
    </location>
</feature>
<feature type="transmembrane region" description="Helical" evidence="7">
    <location>
        <begin position="455"/>
        <end position="479"/>
    </location>
</feature>
<evidence type="ECO:0000256" key="6">
    <source>
        <dbReference type="SAM" id="MobiDB-lite"/>
    </source>
</evidence>
<dbReference type="FunFam" id="1.20.1250.20:FF:000013">
    <property type="entry name" value="MFS general substrate transporter"/>
    <property type="match status" value="1"/>
</dbReference>
<dbReference type="PANTHER" id="PTHR43791">
    <property type="entry name" value="PERMEASE-RELATED"/>
    <property type="match status" value="1"/>
</dbReference>
<evidence type="ECO:0000256" key="4">
    <source>
        <dbReference type="ARBA" id="ARBA00022989"/>
    </source>
</evidence>
<dbReference type="OrthoDB" id="2962993at2759"/>
<comment type="subcellular location">
    <subcellularLocation>
        <location evidence="1">Membrane</location>
        <topology evidence="1">Multi-pass membrane protein</topology>
    </subcellularLocation>
</comment>
<dbReference type="FunFam" id="1.20.1250.20:FF:000057">
    <property type="entry name" value="MFS general substrate transporter"/>
    <property type="match status" value="1"/>
</dbReference>